<name>A0ABM6QFB2_9PROT</name>
<protein>
    <recommendedName>
        <fullName evidence="9">Potassium-transporting ATPase potassium-binding subunit</fullName>
    </recommendedName>
    <alternativeName>
        <fullName evidence="9">ATP phosphohydrolase [potassium-transporting] A chain</fullName>
    </alternativeName>
    <alternativeName>
        <fullName evidence="9">Potassium-binding and translocating subunit A</fullName>
    </alternativeName>
    <alternativeName>
        <fullName evidence="9">Potassium-translocating ATPase A chain</fullName>
    </alternativeName>
</protein>
<comment type="function">
    <text evidence="9">Part of the high-affinity ATP-driven potassium transport (or Kdp) system, which catalyzes the hydrolysis of ATP coupled with the electrogenic transport of potassium into the cytoplasm. This subunit binds the extracellular potassium ions and delivers the ions to the membrane domain of KdpB through an intramembrane tunnel.</text>
</comment>
<feature type="transmembrane region" description="Helical" evidence="9">
    <location>
        <begin position="136"/>
        <end position="155"/>
    </location>
</feature>
<comment type="similarity">
    <text evidence="9">Belongs to the KdpA family.</text>
</comment>
<feature type="transmembrane region" description="Helical" evidence="9">
    <location>
        <begin position="65"/>
        <end position="84"/>
    </location>
</feature>
<dbReference type="InterPro" id="IPR004623">
    <property type="entry name" value="KdpA"/>
</dbReference>
<evidence type="ECO:0000256" key="8">
    <source>
        <dbReference type="ARBA" id="ARBA00023136"/>
    </source>
</evidence>
<feature type="transmembrane region" description="Helical" evidence="9">
    <location>
        <begin position="6"/>
        <end position="27"/>
    </location>
</feature>
<evidence type="ECO:0000256" key="1">
    <source>
        <dbReference type="ARBA" id="ARBA00022448"/>
    </source>
</evidence>
<keyword evidence="2 9" id="KW-1003">Cell membrane</keyword>
<organism evidence="10 11">
    <name type="scientific">Thalassospira marina</name>
    <dbReference type="NCBI Taxonomy" id="2048283"/>
    <lineage>
        <taxon>Bacteria</taxon>
        <taxon>Pseudomonadati</taxon>
        <taxon>Pseudomonadota</taxon>
        <taxon>Alphaproteobacteria</taxon>
        <taxon>Rhodospirillales</taxon>
        <taxon>Thalassospiraceae</taxon>
        <taxon>Thalassospira</taxon>
    </lineage>
</organism>
<keyword evidence="3 9" id="KW-0633">Potassium transport</keyword>
<dbReference type="PANTHER" id="PTHR30607">
    <property type="entry name" value="POTASSIUM-TRANSPORTING ATPASE A CHAIN"/>
    <property type="match status" value="1"/>
</dbReference>
<keyword evidence="10" id="KW-0614">Plasmid</keyword>
<feature type="transmembrane region" description="Helical" evidence="9">
    <location>
        <begin position="176"/>
        <end position="194"/>
    </location>
</feature>
<feature type="transmembrane region" description="Helical" evidence="9">
    <location>
        <begin position="463"/>
        <end position="485"/>
    </location>
</feature>
<gene>
    <name evidence="9" type="primary">kdpA</name>
    <name evidence="10" type="ORF">CSC3H3_20610</name>
</gene>
<sequence>MTTDLGQFALYCAILLACAPLLGGYMYRVYSGQRVLLSPVLKPVENIIYRICGIDAQASQHWSRYAVTLLAFNAAGWVLLFAILRLQHLLPWNPAGLPPISSDLAFNTAVSFVTNTNWQAYGGETSLSYFSQMVGLTMQNFVSASTGMAVAVAVIRGFAGRKIRDLGNFHVDMTRGVLYILLPLSITAAVFLMSQGVPQNLNSYVHATTLEGAKQVLAQGPAASQIAIKQLGTNGGGFFNVNASHPYENPTPLSNLLQMVYILLIPAAFCFLFGKMVNDRRQGIAIFAVMAVLFVAGFAATYGAEKAGNALLANDSTIIADPGNMEGKETRFGILNSTLWATATTAASNGSVNAMHDSLTPLGGMVTMLNMQLGEIIYGGVGAGLYGMLLFVVLTVFIAGLMVGRTPEYLGKKIEAREMKLAVLAILTMPIGILIFGALSATIPTALTAVQDAGPHGLSEILYAYSSATGNNGSAFAGFGAGIPFHTTLQGIAMLLGRYGFIIPILAIAGSLGAKKVVPVSGGTFPTHGPLFVTLLIAVILIVGGLTFFPALALGPIAEHFAMLAGTVY</sequence>
<keyword evidence="6 9" id="KW-1133">Transmembrane helix</keyword>
<feature type="transmembrane region" description="Helical" evidence="9">
    <location>
        <begin position="532"/>
        <end position="554"/>
    </location>
</feature>
<keyword evidence="8 9" id="KW-0472">Membrane</keyword>
<feature type="transmembrane region" description="Helical" evidence="9">
    <location>
        <begin position="376"/>
        <end position="401"/>
    </location>
</feature>
<evidence type="ECO:0000313" key="10">
    <source>
        <dbReference type="EMBL" id="AUG55287.1"/>
    </source>
</evidence>
<evidence type="ECO:0000256" key="2">
    <source>
        <dbReference type="ARBA" id="ARBA00022475"/>
    </source>
</evidence>
<keyword evidence="11" id="KW-1185">Reference proteome</keyword>
<feature type="transmembrane region" description="Helical" evidence="9">
    <location>
        <begin position="492"/>
        <end position="512"/>
    </location>
</feature>
<evidence type="ECO:0000256" key="3">
    <source>
        <dbReference type="ARBA" id="ARBA00022538"/>
    </source>
</evidence>
<proteinExistence type="inferred from homology"/>
<feature type="transmembrane region" description="Helical" evidence="9">
    <location>
        <begin position="284"/>
        <end position="304"/>
    </location>
</feature>
<keyword evidence="4 9" id="KW-0812">Transmembrane</keyword>
<dbReference type="RefSeq" id="WP_101286368.1">
    <property type="nucleotide sequence ID" value="NZ_CP024200.1"/>
</dbReference>
<dbReference type="EMBL" id="CP024200">
    <property type="protein sequence ID" value="AUG55287.1"/>
    <property type="molecule type" value="Genomic_DNA"/>
</dbReference>
<reference evidence="10 11" key="1">
    <citation type="submission" date="2017-10" db="EMBL/GenBank/DDBJ databases">
        <title>Biodiversity and function of Thalassospira species in the particle-attached aromatic-hydrocarbon-degrading consortia from the surface seawater of the China South Sea.</title>
        <authorList>
            <person name="Dong C."/>
            <person name="Liu R."/>
            <person name="Shao Z."/>
        </authorList>
    </citation>
    <scope>NUCLEOTIDE SEQUENCE [LARGE SCALE GENOMIC DNA]</scope>
    <source>
        <strain evidence="10 11">CSC3H3</strain>
        <plasmid evidence="11">pcsc3h3</plasmid>
    </source>
</reference>
<evidence type="ECO:0000256" key="6">
    <source>
        <dbReference type="ARBA" id="ARBA00022989"/>
    </source>
</evidence>
<evidence type="ECO:0000256" key="4">
    <source>
        <dbReference type="ARBA" id="ARBA00022692"/>
    </source>
</evidence>
<geneLocation type="plasmid" evidence="11">
    <name>pcsc3h3</name>
</geneLocation>
<evidence type="ECO:0000256" key="5">
    <source>
        <dbReference type="ARBA" id="ARBA00022958"/>
    </source>
</evidence>
<comment type="subcellular location">
    <subcellularLocation>
        <location evidence="9">Cell membrane</location>
        <topology evidence="9">Multi-pass membrane protein</topology>
    </subcellularLocation>
</comment>
<dbReference type="HAMAP" id="MF_00275">
    <property type="entry name" value="KdpA"/>
    <property type="match status" value="1"/>
</dbReference>
<dbReference type="PANTHER" id="PTHR30607:SF2">
    <property type="entry name" value="POTASSIUM-TRANSPORTING ATPASE POTASSIUM-BINDING SUBUNIT"/>
    <property type="match status" value="1"/>
</dbReference>
<keyword evidence="7 9" id="KW-0406">Ion transport</keyword>
<dbReference type="Pfam" id="PF03814">
    <property type="entry name" value="KdpA"/>
    <property type="match status" value="1"/>
</dbReference>
<accession>A0ABM6QFB2</accession>
<evidence type="ECO:0000256" key="7">
    <source>
        <dbReference type="ARBA" id="ARBA00023065"/>
    </source>
</evidence>
<evidence type="ECO:0000256" key="9">
    <source>
        <dbReference type="HAMAP-Rule" id="MF_00275"/>
    </source>
</evidence>
<dbReference type="NCBIfam" id="TIGR00680">
    <property type="entry name" value="kdpA"/>
    <property type="match status" value="1"/>
</dbReference>
<dbReference type="PIRSF" id="PIRSF001294">
    <property type="entry name" value="K_ATPaseA"/>
    <property type="match status" value="1"/>
</dbReference>
<keyword evidence="5 9" id="KW-0630">Potassium</keyword>
<evidence type="ECO:0000313" key="11">
    <source>
        <dbReference type="Proteomes" id="UP000233458"/>
    </source>
</evidence>
<feature type="transmembrane region" description="Helical" evidence="9">
    <location>
        <begin position="421"/>
        <end position="443"/>
    </location>
</feature>
<keyword evidence="1 9" id="KW-0813">Transport</keyword>
<comment type="subunit">
    <text evidence="9">The system is composed of three essential subunits: KdpA, KdpB and KdpC.</text>
</comment>
<feature type="transmembrane region" description="Helical" evidence="9">
    <location>
        <begin position="256"/>
        <end position="277"/>
    </location>
</feature>
<dbReference type="Proteomes" id="UP000233458">
    <property type="component" value="Plasmid pCSC3H3"/>
</dbReference>